<organism evidence="2 3">
    <name type="scientific">Halobacterium litoreum</name>
    <dbReference type="NCBI Taxonomy" id="2039234"/>
    <lineage>
        <taxon>Archaea</taxon>
        <taxon>Methanobacteriati</taxon>
        <taxon>Methanobacteriota</taxon>
        <taxon>Stenosarchaea group</taxon>
        <taxon>Halobacteria</taxon>
        <taxon>Halobacteriales</taxon>
        <taxon>Halobacteriaceae</taxon>
        <taxon>Halobacterium</taxon>
    </lineage>
</organism>
<evidence type="ECO:0000313" key="3">
    <source>
        <dbReference type="Proteomes" id="UP001595660"/>
    </source>
</evidence>
<dbReference type="Pfam" id="PF24431">
    <property type="entry name" value="DUF7554"/>
    <property type="match status" value="1"/>
</dbReference>
<keyword evidence="3" id="KW-1185">Reference proteome</keyword>
<gene>
    <name evidence="2" type="ORF">ACFOKC_08895</name>
</gene>
<feature type="transmembrane region" description="Helical" evidence="1">
    <location>
        <begin position="40"/>
        <end position="61"/>
    </location>
</feature>
<protein>
    <submittedName>
        <fullName evidence="2">Uncharacterized protein</fullName>
    </submittedName>
</protein>
<reference evidence="2 3" key="1">
    <citation type="journal article" date="2019" name="Int. J. Syst. Evol. Microbiol.">
        <title>The Global Catalogue of Microorganisms (GCM) 10K type strain sequencing project: providing services to taxonomists for standard genome sequencing and annotation.</title>
        <authorList>
            <consortium name="The Broad Institute Genomics Platform"/>
            <consortium name="The Broad Institute Genome Sequencing Center for Infectious Disease"/>
            <person name="Wu L."/>
            <person name="Ma J."/>
        </authorList>
    </citation>
    <scope>NUCLEOTIDE SEQUENCE [LARGE SCALE GENOMIC DNA]</scope>
    <source>
        <strain evidence="2 3">CGMCC 1.12562</strain>
    </source>
</reference>
<dbReference type="Proteomes" id="UP001595660">
    <property type="component" value="Unassembled WGS sequence"/>
</dbReference>
<evidence type="ECO:0000313" key="2">
    <source>
        <dbReference type="EMBL" id="MFC3477842.1"/>
    </source>
</evidence>
<dbReference type="EMBL" id="JBHRWN010000002">
    <property type="protein sequence ID" value="MFC3477842.1"/>
    <property type="molecule type" value="Genomic_DNA"/>
</dbReference>
<dbReference type="AlphaFoldDB" id="A0ABD5NF00"/>
<proteinExistence type="predicted"/>
<name>A0ABD5NF00_9EURY</name>
<evidence type="ECO:0000256" key="1">
    <source>
        <dbReference type="SAM" id="Phobius"/>
    </source>
</evidence>
<dbReference type="InterPro" id="IPR055976">
    <property type="entry name" value="DUF7554"/>
</dbReference>
<comment type="caution">
    <text evidence="2">The sequence shown here is derived from an EMBL/GenBank/DDBJ whole genome shotgun (WGS) entry which is preliminary data.</text>
</comment>
<dbReference type="GeneID" id="69119166"/>
<feature type="transmembrane region" description="Helical" evidence="1">
    <location>
        <begin position="12"/>
        <end position="34"/>
    </location>
</feature>
<keyword evidence="1" id="KW-0812">Transmembrane</keyword>
<keyword evidence="1" id="KW-0472">Membrane</keyword>
<keyword evidence="1" id="KW-1133">Transmembrane helix</keyword>
<accession>A0ABD5NF00</accession>
<sequence>MPTSRGDIDTDSLLKIILVLVVVWLALEVIGALIESLAAVLGLARPIVGLAVLALIVLWLLDEI</sequence>
<dbReference type="RefSeq" id="WP_232571039.1">
    <property type="nucleotide sequence ID" value="NZ_CP089466.1"/>
</dbReference>